<sequence>MLYEAFQECGLIDFESKWVGFMADGASVNMGKKHGLGELLKKEMDWLIVIHCLNHRLELAAKDTFSGCSEFGDMIAILNSLRSLYNHSPKRLRELRKLAEIMEQTVSKAEKALGTRWLQHKRSACNSLIKSFPVIVTHLENIAEDPLAKKEDQSKMKGYLSKLKSFEFVVSYLLYFSEILEPLSKLSLLLQGSSIDLLFAMSCLDTFYTVLKDFSTNKFNGDLKELGLLESATNDPTDISFKGIHIKYDKIAFENKSTNLERKLEECVKSRFGDLNESETFKILKLINIPNWPRDEMSLGNFGVESLDYFRKHFKNILDKRGVATHFFQNEWRNLKHFWLQNMCSAQSSQTDSINEVLRNILAHRGDVFPNICHVILILLTYPVSNAKLERAFSAMGRIKTDWRNKLSEATLENLMRIKLEGPVAAEFNATECVEMFFSTPRRPNTVP</sequence>
<gene>
    <name evidence="2" type="ORF">SNE40_009838</name>
</gene>
<keyword evidence="3" id="KW-1185">Reference proteome</keyword>
<reference evidence="2 3" key="1">
    <citation type="submission" date="2024-01" db="EMBL/GenBank/DDBJ databases">
        <title>The genome of the rayed Mediterranean limpet Patella caerulea (Linnaeus, 1758).</title>
        <authorList>
            <person name="Anh-Thu Weber A."/>
            <person name="Halstead-Nussloch G."/>
        </authorList>
    </citation>
    <scope>NUCLEOTIDE SEQUENCE [LARGE SCALE GENOMIC DNA]</scope>
    <source>
        <strain evidence="2">AATW-2023a</strain>
        <tissue evidence="2">Whole specimen</tissue>
    </source>
</reference>
<dbReference type="PANTHER" id="PTHR46880">
    <property type="entry name" value="RAS-ASSOCIATING DOMAIN-CONTAINING PROTEIN"/>
    <property type="match status" value="1"/>
</dbReference>
<dbReference type="SUPFAM" id="SSF53098">
    <property type="entry name" value="Ribonuclease H-like"/>
    <property type="match status" value="1"/>
</dbReference>
<dbReference type="Pfam" id="PF05699">
    <property type="entry name" value="Dimer_Tnp_hAT"/>
    <property type="match status" value="1"/>
</dbReference>
<protein>
    <recommendedName>
        <fullName evidence="1">HAT C-terminal dimerisation domain-containing protein</fullName>
    </recommendedName>
</protein>
<evidence type="ECO:0000313" key="2">
    <source>
        <dbReference type="EMBL" id="KAK6182074.1"/>
    </source>
</evidence>
<name>A0AAN8JZG4_PATCE</name>
<comment type="caution">
    <text evidence="2">The sequence shown here is derived from an EMBL/GenBank/DDBJ whole genome shotgun (WGS) entry which is preliminary data.</text>
</comment>
<evidence type="ECO:0000259" key="1">
    <source>
        <dbReference type="Pfam" id="PF05699"/>
    </source>
</evidence>
<dbReference type="Proteomes" id="UP001347796">
    <property type="component" value="Unassembled WGS sequence"/>
</dbReference>
<dbReference type="InterPro" id="IPR008906">
    <property type="entry name" value="HATC_C_dom"/>
</dbReference>
<feature type="domain" description="HAT C-terminal dimerisation" evidence="1">
    <location>
        <begin position="364"/>
        <end position="419"/>
    </location>
</feature>
<proteinExistence type="predicted"/>
<evidence type="ECO:0000313" key="3">
    <source>
        <dbReference type="Proteomes" id="UP001347796"/>
    </source>
</evidence>
<dbReference type="EMBL" id="JAZGQO010000007">
    <property type="protein sequence ID" value="KAK6182074.1"/>
    <property type="molecule type" value="Genomic_DNA"/>
</dbReference>
<organism evidence="2 3">
    <name type="scientific">Patella caerulea</name>
    <name type="common">Rayed Mediterranean limpet</name>
    <dbReference type="NCBI Taxonomy" id="87958"/>
    <lineage>
        <taxon>Eukaryota</taxon>
        <taxon>Metazoa</taxon>
        <taxon>Spiralia</taxon>
        <taxon>Lophotrochozoa</taxon>
        <taxon>Mollusca</taxon>
        <taxon>Gastropoda</taxon>
        <taxon>Patellogastropoda</taxon>
        <taxon>Patelloidea</taxon>
        <taxon>Patellidae</taxon>
        <taxon>Patella</taxon>
    </lineage>
</organism>
<dbReference type="AlphaFoldDB" id="A0AAN8JZG4"/>
<dbReference type="PANTHER" id="PTHR46880:SF9">
    <property type="entry name" value="ZINC FINGER PROTEIN 862"/>
    <property type="match status" value="1"/>
</dbReference>
<dbReference type="InterPro" id="IPR012337">
    <property type="entry name" value="RNaseH-like_sf"/>
</dbReference>
<dbReference type="GO" id="GO:0046983">
    <property type="term" value="F:protein dimerization activity"/>
    <property type="evidence" value="ECO:0007669"/>
    <property type="project" value="InterPro"/>
</dbReference>
<accession>A0AAN8JZG4</accession>